<evidence type="ECO:0000256" key="1">
    <source>
        <dbReference type="ARBA" id="ARBA00004127"/>
    </source>
</evidence>
<dbReference type="RefSeq" id="WP_097189066.1">
    <property type="nucleotide sequence ID" value="NZ_OBQK01000013.1"/>
</dbReference>
<feature type="transmembrane region" description="Helical" evidence="8">
    <location>
        <begin position="501"/>
        <end position="517"/>
    </location>
</feature>
<dbReference type="InterPro" id="IPR045018">
    <property type="entry name" value="Azg-like"/>
</dbReference>
<evidence type="ECO:0000256" key="7">
    <source>
        <dbReference type="SAM" id="MobiDB-lite"/>
    </source>
</evidence>
<comment type="subcellular location">
    <subcellularLocation>
        <location evidence="1">Endomembrane system</location>
        <topology evidence="1">Multi-pass membrane protein</topology>
    </subcellularLocation>
</comment>
<evidence type="ECO:0000256" key="5">
    <source>
        <dbReference type="ARBA" id="ARBA00022989"/>
    </source>
</evidence>
<keyword evidence="11" id="KW-1185">Reference proteome</keyword>
<sequence length="520" mass="53777">MTTHDPSAGRDRPDREPVADPHSATPAQLDTGTHDTARAELSAQQAAHRAGLLRTGEGAHPATGGVPRNALDRFFGISSSGSTVPVEVRAGLTTFLTMSYIIFVNPQVLGAAIDVGPTTFVQLLSVTCIAAMVGTLFMGLIARYPFAQAPGMGLNAFFAYTVVLGMGVAWQTALGAVFVSGILFVVLSVIGARRAIVQAIPMGLKLAITAGIGSFLALLGLRSAGIVVANEATLVGLGDLGAPTAWLAIIGLIVTAVLLQLKVKGAILWGILAVSLLAIVARVEVYAGGADGALQAFPGFTDGIVGAPVWPSDLVGQMDIMGALGLGLLSVVFTFFFVDFFDATGTLTGLSQRAGYLDEKGDMPRAKTVFSMDGLAAMFGAFMGTSTTTAYVESASGIEEGGRTGLTATVTGLLFGLALFIWPLAGAIPGAATAPALILIGALMMDGIRHIEWDEVAEGVPAFLTIIVMPLTFSIANGVSMGIISYCAIKVFTGRGKDVHWALYIVAALLLARYIWLDAG</sequence>
<evidence type="ECO:0000256" key="6">
    <source>
        <dbReference type="ARBA" id="ARBA00023136"/>
    </source>
</evidence>
<keyword evidence="6 8" id="KW-0472">Membrane</keyword>
<reference evidence="11" key="2">
    <citation type="submission" date="2017-08" db="EMBL/GenBank/DDBJ databases">
        <authorList>
            <person name="Varghese N."/>
            <person name="Submissions S."/>
        </authorList>
    </citation>
    <scope>NUCLEOTIDE SEQUENCE [LARGE SCALE GENOMIC DNA]</scope>
    <source>
        <strain evidence="11">USBA17B2</strain>
    </source>
</reference>
<evidence type="ECO:0000256" key="3">
    <source>
        <dbReference type="ARBA" id="ARBA00022448"/>
    </source>
</evidence>
<dbReference type="EMBL" id="OBQK01000014">
    <property type="protein sequence ID" value="SOC57559.1"/>
    <property type="molecule type" value="Genomic_DNA"/>
</dbReference>
<feature type="transmembrane region" description="Helical" evidence="8">
    <location>
        <begin position="119"/>
        <end position="141"/>
    </location>
</feature>
<gene>
    <name evidence="9" type="ORF">SAMN05421879_11333</name>
    <name evidence="10" type="ORF">SAMN05421879_11412</name>
</gene>
<feature type="compositionally biased region" description="Basic and acidic residues" evidence="7">
    <location>
        <begin position="7"/>
        <end position="19"/>
    </location>
</feature>
<dbReference type="GO" id="GO:0005886">
    <property type="term" value="C:plasma membrane"/>
    <property type="evidence" value="ECO:0007669"/>
    <property type="project" value="TreeGrafter"/>
</dbReference>
<keyword evidence="4 8" id="KW-0812">Transmembrane</keyword>
<feature type="region of interest" description="Disordered" evidence="7">
    <location>
        <begin position="1"/>
        <end position="31"/>
    </location>
</feature>
<comment type="similarity">
    <text evidence="2">Belongs to the nucleobase:cation symporter-2 (NCS2) (TC 2.A.40) family. Azg-like subfamily.</text>
</comment>
<evidence type="ECO:0000313" key="11">
    <source>
        <dbReference type="Proteomes" id="UP000219688"/>
    </source>
</evidence>
<feature type="transmembrane region" description="Helical" evidence="8">
    <location>
        <begin position="240"/>
        <end position="259"/>
    </location>
</feature>
<evidence type="ECO:0000256" key="4">
    <source>
        <dbReference type="ARBA" id="ARBA00022692"/>
    </source>
</evidence>
<keyword evidence="5 8" id="KW-1133">Transmembrane helix</keyword>
<dbReference type="Pfam" id="PF00860">
    <property type="entry name" value="Xan_ur_permease"/>
    <property type="match status" value="1"/>
</dbReference>
<evidence type="ECO:0000313" key="10">
    <source>
        <dbReference type="EMBL" id="SOC57559.1"/>
    </source>
</evidence>
<evidence type="ECO:0000313" key="9">
    <source>
        <dbReference type="EMBL" id="SOC57502.1"/>
    </source>
</evidence>
<proteinExistence type="inferred from homology"/>
<feature type="transmembrane region" description="Helical" evidence="8">
    <location>
        <begin position="92"/>
        <end position="113"/>
    </location>
</feature>
<feature type="transmembrane region" description="Helical" evidence="8">
    <location>
        <begin position="266"/>
        <end position="283"/>
    </location>
</feature>
<dbReference type="Proteomes" id="UP000219688">
    <property type="component" value="Unassembled WGS sequence"/>
</dbReference>
<accession>A0A285VTY0</accession>
<dbReference type="PANTHER" id="PTHR43337">
    <property type="entry name" value="XANTHINE/URACIL PERMEASE C887.17-RELATED"/>
    <property type="match status" value="1"/>
</dbReference>
<evidence type="ECO:0000256" key="2">
    <source>
        <dbReference type="ARBA" id="ARBA00005697"/>
    </source>
</evidence>
<dbReference type="InterPro" id="IPR006043">
    <property type="entry name" value="NCS2"/>
</dbReference>
<reference evidence="9" key="1">
    <citation type="submission" date="2017-08" db="EMBL/GenBank/DDBJ databases">
        <authorList>
            <person name="de Groot N.N."/>
        </authorList>
    </citation>
    <scope>NUCLEOTIDE SEQUENCE [LARGE SCALE GENOMIC DNA]</scope>
    <source>
        <strain evidence="9">USBA17B2</strain>
    </source>
</reference>
<dbReference type="EMBL" id="OBQK01000013">
    <property type="protein sequence ID" value="SOC57502.1"/>
    <property type="molecule type" value="Genomic_DNA"/>
</dbReference>
<dbReference type="PANTHER" id="PTHR43337:SF1">
    <property type="entry name" value="XANTHINE_URACIL PERMEASE C887.17-RELATED"/>
    <property type="match status" value="1"/>
</dbReference>
<feature type="transmembrane region" description="Helical" evidence="8">
    <location>
        <begin position="320"/>
        <end position="341"/>
    </location>
</feature>
<dbReference type="GO" id="GO:0005345">
    <property type="term" value="F:purine nucleobase transmembrane transporter activity"/>
    <property type="evidence" value="ECO:0007669"/>
    <property type="project" value="TreeGrafter"/>
</dbReference>
<organism evidence="9 11">
    <name type="scientific">Ornithinimicrobium cerasi</name>
    <dbReference type="NCBI Taxonomy" id="2248773"/>
    <lineage>
        <taxon>Bacteria</taxon>
        <taxon>Bacillati</taxon>
        <taxon>Actinomycetota</taxon>
        <taxon>Actinomycetes</taxon>
        <taxon>Micrococcales</taxon>
        <taxon>Ornithinimicrobiaceae</taxon>
        <taxon>Ornithinimicrobium</taxon>
    </lineage>
</organism>
<feature type="transmembrane region" description="Helical" evidence="8">
    <location>
        <begin position="463"/>
        <end position="489"/>
    </location>
</feature>
<dbReference type="GO" id="GO:0012505">
    <property type="term" value="C:endomembrane system"/>
    <property type="evidence" value="ECO:0007669"/>
    <property type="project" value="UniProtKB-SubCell"/>
</dbReference>
<evidence type="ECO:0000256" key="8">
    <source>
        <dbReference type="SAM" id="Phobius"/>
    </source>
</evidence>
<dbReference type="AlphaFoldDB" id="A0A285VTY0"/>
<name>A0A285VTY0_9MICO</name>
<feature type="transmembrane region" description="Helical" evidence="8">
    <location>
        <begin position="204"/>
        <end position="228"/>
    </location>
</feature>
<feature type="transmembrane region" description="Helical" evidence="8">
    <location>
        <begin position="176"/>
        <end position="192"/>
    </location>
</feature>
<protein>
    <submittedName>
        <fullName evidence="9">Putative MFS transporter, AGZA family, xanthine/uracil permease</fullName>
    </submittedName>
</protein>
<keyword evidence="3" id="KW-0813">Transport</keyword>
<feature type="transmembrane region" description="Helical" evidence="8">
    <location>
        <begin position="370"/>
        <end position="392"/>
    </location>
</feature>